<evidence type="ECO:0000313" key="3">
    <source>
        <dbReference type="Proteomes" id="UP000321181"/>
    </source>
</evidence>
<accession>A0A512DAC1</accession>
<evidence type="ECO:0000313" key="2">
    <source>
        <dbReference type="EMBL" id="GEO33327.1"/>
    </source>
</evidence>
<dbReference type="AlphaFoldDB" id="A0A512DAC1"/>
<reference evidence="2 3" key="1">
    <citation type="submission" date="2019-07" db="EMBL/GenBank/DDBJ databases">
        <title>Whole genome shotgun sequence of Cellulomonas aerilata NBRC 106308.</title>
        <authorList>
            <person name="Hosoyama A."/>
            <person name="Uohara A."/>
            <person name="Ohji S."/>
            <person name="Ichikawa N."/>
        </authorList>
    </citation>
    <scope>NUCLEOTIDE SEQUENCE [LARGE SCALE GENOMIC DNA]</scope>
    <source>
        <strain evidence="2 3">NBRC 106308</strain>
    </source>
</reference>
<feature type="region of interest" description="Disordered" evidence="1">
    <location>
        <begin position="42"/>
        <end position="104"/>
    </location>
</feature>
<organism evidence="2 3">
    <name type="scientific">Cellulomonas aerilata</name>
    <dbReference type="NCBI Taxonomy" id="515326"/>
    <lineage>
        <taxon>Bacteria</taxon>
        <taxon>Bacillati</taxon>
        <taxon>Actinomycetota</taxon>
        <taxon>Actinomycetes</taxon>
        <taxon>Micrococcales</taxon>
        <taxon>Cellulomonadaceae</taxon>
        <taxon>Cellulomonas</taxon>
    </lineage>
</organism>
<dbReference type="EMBL" id="BJYY01000007">
    <property type="protein sequence ID" value="GEO33327.1"/>
    <property type="molecule type" value="Genomic_DNA"/>
</dbReference>
<keyword evidence="3" id="KW-1185">Reference proteome</keyword>
<proteinExistence type="predicted"/>
<dbReference type="Proteomes" id="UP000321181">
    <property type="component" value="Unassembled WGS sequence"/>
</dbReference>
<gene>
    <name evidence="2" type="ORF">CAE01nite_10520</name>
</gene>
<protein>
    <submittedName>
        <fullName evidence="2">Uncharacterized protein</fullName>
    </submittedName>
</protein>
<feature type="compositionally biased region" description="Basic and acidic residues" evidence="1">
    <location>
        <begin position="57"/>
        <end position="70"/>
    </location>
</feature>
<name>A0A512DAC1_9CELL</name>
<comment type="caution">
    <text evidence="2">The sequence shown here is derived from an EMBL/GenBank/DDBJ whole genome shotgun (WGS) entry which is preliminary data.</text>
</comment>
<evidence type="ECO:0000256" key="1">
    <source>
        <dbReference type="SAM" id="MobiDB-lite"/>
    </source>
</evidence>
<sequence length="104" mass="10728">MAPGVAATPLAVPSTSATARATVVLVLVLMPLRLRRATVTLLRPSSPAQRTSADVGGPRDRSAVRHEPSRGTRRIGGAVPLSPCAVQRTRDVPGGTRSTGARPS</sequence>